<reference evidence="1 2" key="1">
    <citation type="submission" date="2017-08" db="EMBL/GenBank/DDBJ databases">
        <title>Infants hospitalized years apart are colonized by the same room-sourced microbial strains.</title>
        <authorList>
            <person name="Brooks B."/>
            <person name="Olm M.R."/>
            <person name="Firek B.A."/>
            <person name="Baker R."/>
            <person name="Thomas B.C."/>
            <person name="Morowitz M.J."/>
            <person name="Banfield J.F."/>
        </authorList>
    </citation>
    <scope>NUCLEOTIDE SEQUENCE [LARGE SCALE GENOMIC DNA]</scope>
    <source>
        <strain evidence="1">S2_003_000_R2_14</strain>
    </source>
</reference>
<evidence type="ECO:0008006" key="3">
    <source>
        <dbReference type="Google" id="ProtNLM"/>
    </source>
</evidence>
<proteinExistence type="predicted"/>
<accession>A0A2W5T6A9</accession>
<name>A0A2W5T6A9_9BACT</name>
<evidence type="ECO:0000313" key="2">
    <source>
        <dbReference type="Proteomes" id="UP000249061"/>
    </source>
</evidence>
<organism evidence="1 2">
    <name type="scientific">Archangium gephyra</name>
    <dbReference type="NCBI Taxonomy" id="48"/>
    <lineage>
        <taxon>Bacteria</taxon>
        <taxon>Pseudomonadati</taxon>
        <taxon>Myxococcota</taxon>
        <taxon>Myxococcia</taxon>
        <taxon>Myxococcales</taxon>
        <taxon>Cystobacterineae</taxon>
        <taxon>Archangiaceae</taxon>
        <taxon>Archangium</taxon>
    </lineage>
</organism>
<dbReference type="PROSITE" id="PS51257">
    <property type="entry name" value="PROKAR_LIPOPROTEIN"/>
    <property type="match status" value="1"/>
</dbReference>
<protein>
    <recommendedName>
        <fullName evidence="3">Lipoprotein</fullName>
    </recommendedName>
</protein>
<dbReference type="Proteomes" id="UP000249061">
    <property type="component" value="Unassembled WGS sequence"/>
</dbReference>
<comment type="caution">
    <text evidence="1">The sequence shown here is derived from an EMBL/GenBank/DDBJ whole genome shotgun (WGS) entry which is preliminary data.</text>
</comment>
<dbReference type="AlphaFoldDB" id="A0A2W5T6A9"/>
<gene>
    <name evidence="1" type="ORF">DI536_18080</name>
</gene>
<sequence length="134" mass="14215">MRFVALVTLALTAGCAVTPRVAMRPTDSEDAELSRDVDAALRTTLEGCGVKVVESPEKANVVFMPRVEAVDDTTVIHVTSVRPGTQQLLGNFSLTAKGASPGRRVKALMGRVCNEALALMPVGETATHVALTRR</sequence>
<evidence type="ECO:0000313" key="1">
    <source>
        <dbReference type="EMBL" id="PZR11050.1"/>
    </source>
</evidence>
<dbReference type="EMBL" id="QFQP01000015">
    <property type="protein sequence ID" value="PZR11050.1"/>
    <property type="molecule type" value="Genomic_DNA"/>
</dbReference>